<proteinExistence type="predicted"/>
<evidence type="ECO:0000256" key="1">
    <source>
        <dbReference type="SAM" id="SignalP"/>
    </source>
</evidence>
<gene>
    <name evidence="2" type="ORF">COA71_04530</name>
</gene>
<feature type="signal peptide" evidence="1">
    <location>
        <begin position="1"/>
        <end position="20"/>
    </location>
</feature>
<dbReference type="AlphaFoldDB" id="A0A2A5CG90"/>
<name>A0A2A5CG90_9GAMM</name>
<dbReference type="EMBL" id="NVWI01000002">
    <property type="protein sequence ID" value="PCJ42773.1"/>
    <property type="molecule type" value="Genomic_DNA"/>
</dbReference>
<dbReference type="PANTHER" id="PTHR41339:SF1">
    <property type="entry name" value="SECRETED PROTEIN"/>
    <property type="match status" value="1"/>
</dbReference>
<evidence type="ECO:0000313" key="2">
    <source>
        <dbReference type="EMBL" id="PCJ42773.1"/>
    </source>
</evidence>
<accession>A0A2A5CG90</accession>
<sequence>MSFKKLITANVLATALVACGGGDINIAPSVTSNTTGGTTGGASAGSSVCAAYTTGGTTFQGTLSGNNCQYDSSFVDISNPLTVDVTFQDLPNDGIHVFAGSLVVGQNYNTNADLVAAGITQGGDGPTVSIGAGSTLAFESNNDFMVINRGSQIIANGTAAAPITITGERDAVFGVVGPEDVQVWGGMVINGFGVTNKCAYTGTRGVDLAPASECHVVAEGQASAGETNYGGNNDADSSGTMRYVIVKHTGAEVAPGNELNGIAFNAVGSGTTVEFLEIYSVYDDGIEFFGGAVDIDNYIALYVRDDSIDIDEGYRGTITNALVIQSETDGNRCVESDGIGSYSDVSATAGAVADLIARGLNSEATIINMTCIVSANEVGTHDPGAGIRIREGHFPVIRNSIVTTAYSGDEKLGDDDFNWCLRIDDEGGPAALAGDLEITNTILACQDLIDGDLGGGSSTLTWLDTPAFDNATYQSAEAGEDPTATSNPALIILDNFYSVLPAGMTITGETVPTPAAGETFIGAVIRADDWTAGWTYGIHAGSRAQALWFE</sequence>
<keyword evidence="2" id="KW-0418">Kinase</keyword>
<comment type="caution">
    <text evidence="2">The sequence shown here is derived from an EMBL/GenBank/DDBJ whole genome shotgun (WGS) entry which is preliminary data.</text>
</comment>
<dbReference type="PROSITE" id="PS51257">
    <property type="entry name" value="PROKAR_LIPOPROTEIN"/>
    <property type="match status" value="1"/>
</dbReference>
<evidence type="ECO:0000313" key="3">
    <source>
        <dbReference type="Proteomes" id="UP000228987"/>
    </source>
</evidence>
<feature type="chain" id="PRO_5012291748" evidence="1">
    <location>
        <begin position="21"/>
        <end position="550"/>
    </location>
</feature>
<reference evidence="3" key="1">
    <citation type="submission" date="2017-08" db="EMBL/GenBank/DDBJ databases">
        <title>A dynamic microbial community with high functional redundancy inhabits the cold, oxic subseafloor aquifer.</title>
        <authorList>
            <person name="Tully B.J."/>
            <person name="Wheat C.G."/>
            <person name="Glazer B.T."/>
            <person name="Huber J.A."/>
        </authorList>
    </citation>
    <scope>NUCLEOTIDE SEQUENCE [LARGE SCALE GENOMIC DNA]</scope>
</reference>
<protein>
    <submittedName>
        <fullName evidence="2">Serine/threonine protein kinase</fullName>
    </submittedName>
</protein>
<dbReference type="Proteomes" id="UP000228987">
    <property type="component" value="Unassembled WGS sequence"/>
</dbReference>
<keyword evidence="1" id="KW-0732">Signal</keyword>
<dbReference type="PANTHER" id="PTHR41339">
    <property type="entry name" value="LIPL48"/>
    <property type="match status" value="1"/>
</dbReference>
<keyword evidence="2" id="KW-0723">Serine/threonine-protein kinase</keyword>
<organism evidence="2 3">
    <name type="scientific">SAR86 cluster bacterium</name>
    <dbReference type="NCBI Taxonomy" id="2030880"/>
    <lineage>
        <taxon>Bacteria</taxon>
        <taxon>Pseudomonadati</taxon>
        <taxon>Pseudomonadota</taxon>
        <taxon>Gammaproteobacteria</taxon>
        <taxon>SAR86 cluster</taxon>
    </lineage>
</organism>
<keyword evidence="2" id="KW-0808">Transferase</keyword>
<dbReference type="GO" id="GO:0004674">
    <property type="term" value="F:protein serine/threonine kinase activity"/>
    <property type="evidence" value="ECO:0007669"/>
    <property type="project" value="UniProtKB-KW"/>
</dbReference>